<evidence type="ECO:0000256" key="3">
    <source>
        <dbReference type="ARBA" id="ARBA00013365"/>
    </source>
</evidence>
<evidence type="ECO:0000259" key="8">
    <source>
        <dbReference type="Pfam" id="PF00149"/>
    </source>
</evidence>
<dbReference type="Pfam" id="PF12320">
    <property type="entry name" value="SbcD_C"/>
    <property type="match status" value="1"/>
</dbReference>
<evidence type="ECO:0000256" key="7">
    <source>
        <dbReference type="RuleBase" id="RU363069"/>
    </source>
</evidence>
<keyword evidence="7" id="KW-0235">DNA replication</keyword>
<evidence type="ECO:0000313" key="10">
    <source>
        <dbReference type="EMBL" id="MFC4336565.1"/>
    </source>
</evidence>
<proteinExistence type="inferred from homology"/>
<reference evidence="11" key="1">
    <citation type="journal article" date="2019" name="Int. J. Syst. Evol. Microbiol.">
        <title>The Global Catalogue of Microorganisms (GCM) 10K type strain sequencing project: providing services to taxonomists for standard genome sequencing and annotation.</title>
        <authorList>
            <consortium name="The Broad Institute Genomics Platform"/>
            <consortium name="The Broad Institute Genome Sequencing Center for Infectious Disease"/>
            <person name="Wu L."/>
            <person name="Ma J."/>
        </authorList>
    </citation>
    <scope>NUCLEOTIDE SEQUENCE [LARGE SCALE GENOMIC DNA]</scope>
    <source>
        <strain evidence="11">IBRC-M 10908</strain>
    </source>
</reference>
<name>A0ABV8U173_9ACTN</name>
<keyword evidence="4 7" id="KW-0540">Nuclease</keyword>
<evidence type="ECO:0000259" key="9">
    <source>
        <dbReference type="Pfam" id="PF12320"/>
    </source>
</evidence>
<comment type="similarity">
    <text evidence="1 7">Belongs to the SbcD family.</text>
</comment>
<dbReference type="EMBL" id="JBHSDK010000021">
    <property type="protein sequence ID" value="MFC4336565.1"/>
    <property type="molecule type" value="Genomic_DNA"/>
</dbReference>
<organism evidence="10 11">
    <name type="scientific">Salininema proteolyticum</name>
    <dbReference type="NCBI Taxonomy" id="1607685"/>
    <lineage>
        <taxon>Bacteria</taxon>
        <taxon>Bacillati</taxon>
        <taxon>Actinomycetota</taxon>
        <taxon>Actinomycetes</taxon>
        <taxon>Glycomycetales</taxon>
        <taxon>Glycomycetaceae</taxon>
        <taxon>Salininema</taxon>
    </lineage>
</organism>
<evidence type="ECO:0000256" key="1">
    <source>
        <dbReference type="ARBA" id="ARBA00010555"/>
    </source>
</evidence>
<keyword evidence="5 7" id="KW-0378">Hydrolase</keyword>
<keyword evidence="7" id="KW-0255">Endonuclease</keyword>
<keyword evidence="7" id="KW-0233">DNA recombination</keyword>
<keyword evidence="6 7" id="KW-0269">Exonuclease</keyword>
<dbReference type="PANTHER" id="PTHR30337:SF0">
    <property type="entry name" value="NUCLEASE SBCCD SUBUNIT D"/>
    <property type="match status" value="1"/>
</dbReference>
<evidence type="ECO:0000256" key="6">
    <source>
        <dbReference type="ARBA" id="ARBA00022839"/>
    </source>
</evidence>
<evidence type="ECO:0000256" key="2">
    <source>
        <dbReference type="ARBA" id="ARBA00011322"/>
    </source>
</evidence>
<evidence type="ECO:0000256" key="4">
    <source>
        <dbReference type="ARBA" id="ARBA00022722"/>
    </source>
</evidence>
<sequence>MRILHTSDWHVGVGLKGRARLEEQTRVLSEIIDVARECEVDMVIVAGDLYDTAAPSSAAQKILTTALSRLRDTGAEVVAIAGNHDNGPALEALRSWAHAAGIHLRGRITGAADHVIRGETREGEKWVLAALPFVSQRYAVRAAEMFELSAAETEASYADYMRRLVIKLSQSYADDTVNLFTGHLTVVGGTTGGGEREVHTVADYAVPASIFPSRTSYVALGHLHKAQTVSGPCPIRYSGGPVQVDFGEETYRPSVSIVDVTKDTPARIEAVELEGSKPFATVKGTLEQLKEAEVEEDAFLRVFVREPSRAGLRGEIQDLFPEAVQIHIESPVRDDDLPKQRRTGRSPAELFESYLKENGHEDPAVLGLFNELYAESQTGEDE</sequence>
<comment type="function">
    <text evidence="7">SbcCD cleaves DNA hairpin structures. These structures can inhibit DNA replication and are intermediates in certain DNA recombination reactions. The complex acts as a 3'-&gt;5' double strand exonuclease that can open hairpins. It also has a 5' single-strand endonuclease activity.</text>
</comment>
<protein>
    <recommendedName>
        <fullName evidence="3 7">Nuclease SbcCD subunit D</fullName>
    </recommendedName>
</protein>
<dbReference type="InterPro" id="IPR004843">
    <property type="entry name" value="Calcineurin-like_PHP"/>
</dbReference>
<feature type="domain" description="Nuclease SbcCD subunit D C-terminal" evidence="9">
    <location>
        <begin position="277"/>
        <end position="357"/>
    </location>
</feature>
<dbReference type="RefSeq" id="WP_380622626.1">
    <property type="nucleotide sequence ID" value="NZ_JBHSDK010000021.1"/>
</dbReference>
<comment type="subunit">
    <text evidence="2 7">Heterodimer of SbcC and SbcD.</text>
</comment>
<dbReference type="NCBIfam" id="TIGR00619">
    <property type="entry name" value="sbcd"/>
    <property type="match status" value="1"/>
</dbReference>
<dbReference type="Pfam" id="PF00149">
    <property type="entry name" value="Metallophos"/>
    <property type="match status" value="1"/>
</dbReference>
<dbReference type="InterPro" id="IPR050535">
    <property type="entry name" value="DNA_Repair-Maintenance_Comp"/>
</dbReference>
<dbReference type="SUPFAM" id="SSF56300">
    <property type="entry name" value="Metallo-dependent phosphatases"/>
    <property type="match status" value="1"/>
</dbReference>
<evidence type="ECO:0000256" key="5">
    <source>
        <dbReference type="ARBA" id="ARBA00022801"/>
    </source>
</evidence>
<feature type="domain" description="Calcineurin-like phosphoesterase" evidence="8">
    <location>
        <begin position="1"/>
        <end position="106"/>
    </location>
</feature>
<dbReference type="CDD" id="cd00840">
    <property type="entry name" value="MPP_Mre11_N"/>
    <property type="match status" value="1"/>
</dbReference>
<gene>
    <name evidence="7" type="primary">sbcD</name>
    <name evidence="10" type="ORF">ACFPET_15280</name>
</gene>
<comment type="caution">
    <text evidence="10">The sequence shown here is derived from an EMBL/GenBank/DDBJ whole genome shotgun (WGS) entry which is preliminary data.</text>
</comment>
<dbReference type="Proteomes" id="UP001595823">
    <property type="component" value="Unassembled WGS sequence"/>
</dbReference>
<dbReference type="PANTHER" id="PTHR30337">
    <property type="entry name" value="COMPONENT OF ATP-DEPENDENT DSDNA EXONUCLEASE"/>
    <property type="match status" value="1"/>
</dbReference>
<keyword evidence="11" id="KW-1185">Reference proteome</keyword>
<accession>A0ABV8U173</accession>
<dbReference type="InterPro" id="IPR004593">
    <property type="entry name" value="SbcD"/>
</dbReference>
<dbReference type="InterPro" id="IPR026843">
    <property type="entry name" value="SbcD_C"/>
</dbReference>
<dbReference type="Gene3D" id="3.60.21.10">
    <property type="match status" value="1"/>
</dbReference>
<dbReference type="InterPro" id="IPR041796">
    <property type="entry name" value="Mre11_N"/>
</dbReference>
<evidence type="ECO:0000313" key="11">
    <source>
        <dbReference type="Proteomes" id="UP001595823"/>
    </source>
</evidence>
<dbReference type="InterPro" id="IPR029052">
    <property type="entry name" value="Metallo-depent_PP-like"/>
</dbReference>
<dbReference type="GO" id="GO:0004527">
    <property type="term" value="F:exonuclease activity"/>
    <property type="evidence" value="ECO:0007669"/>
    <property type="project" value="UniProtKB-KW"/>
</dbReference>